<sequence length="124" mass="14274">MKCTGGDFLAGKEIKTLVQLACQAADDKKAQDIVTLDISKISLIADYFIICSGKTDIQVKAIAQEIEHRLEEKGIRPRRIEGRNEGVWILMDYGDFIVHVFRQQEREYYNLERLWADAQEIVTQ</sequence>
<dbReference type="PANTHER" id="PTHR21043">
    <property type="entry name" value="IOJAP SUPERFAMILY ORTHOLOG"/>
    <property type="match status" value="1"/>
</dbReference>
<organism evidence="5 6">
    <name type="scientific">Anoxybacter fermentans</name>
    <dbReference type="NCBI Taxonomy" id="1323375"/>
    <lineage>
        <taxon>Bacteria</taxon>
        <taxon>Bacillati</taxon>
        <taxon>Bacillota</taxon>
        <taxon>Clostridia</taxon>
        <taxon>Halanaerobiales</taxon>
        <taxon>Anoxybacter</taxon>
    </lineage>
</organism>
<keyword evidence="2 4" id="KW-0963">Cytoplasm</keyword>
<evidence type="ECO:0000313" key="5">
    <source>
        <dbReference type="EMBL" id="AZR73203.1"/>
    </source>
</evidence>
<keyword evidence="3 4" id="KW-0678">Repressor</keyword>
<proteinExistence type="inferred from homology"/>
<dbReference type="OrthoDB" id="9793681at2"/>
<keyword evidence="6" id="KW-1185">Reference proteome</keyword>
<dbReference type="Proteomes" id="UP000267250">
    <property type="component" value="Chromosome"/>
</dbReference>
<dbReference type="AlphaFoldDB" id="A0A3S9SXY5"/>
<dbReference type="Pfam" id="PF02410">
    <property type="entry name" value="RsfS"/>
    <property type="match status" value="1"/>
</dbReference>
<dbReference type="GO" id="GO:0042256">
    <property type="term" value="P:cytosolic ribosome assembly"/>
    <property type="evidence" value="ECO:0007669"/>
    <property type="project" value="UniProtKB-UniRule"/>
</dbReference>
<dbReference type="PANTHER" id="PTHR21043:SF0">
    <property type="entry name" value="MITOCHONDRIAL ASSEMBLY OF RIBOSOMAL LARGE SUBUNIT PROTEIN 1"/>
    <property type="match status" value="1"/>
</dbReference>
<name>A0A3S9SXY5_9FIRM</name>
<comment type="subunit">
    <text evidence="4">Interacts with ribosomal protein uL14 (rplN).</text>
</comment>
<evidence type="ECO:0000256" key="4">
    <source>
        <dbReference type="HAMAP-Rule" id="MF_01477"/>
    </source>
</evidence>
<evidence type="ECO:0000256" key="2">
    <source>
        <dbReference type="ARBA" id="ARBA00022490"/>
    </source>
</evidence>
<comment type="similarity">
    <text evidence="1 4">Belongs to the Iojap/RsfS family.</text>
</comment>
<keyword evidence="4" id="KW-0810">Translation regulation</keyword>
<evidence type="ECO:0000256" key="3">
    <source>
        <dbReference type="ARBA" id="ARBA00022491"/>
    </source>
</evidence>
<dbReference type="HAMAP" id="MF_01477">
    <property type="entry name" value="Iojap_RsfS"/>
    <property type="match status" value="1"/>
</dbReference>
<dbReference type="SUPFAM" id="SSF81301">
    <property type="entry name" value="Nucleotidyltransferase"/>
    <property type="match status" value="1"/>
</dbReference>
<gene>
    <name evidence="4" type="primary">rsfS</name>
    <name evidence="5" type="ORF">BBF96_07275</name>
</gene>
<dbReference type="GO" id="GO:0005737">
    <property type="term" value="C:cytoplasm"/>
    <property type="evidence" value="ECO:0007669"/>
    <property type="project" value="UniProtKB-SubCell"/>
</dbReference>
<dbReference type="FunFam" id="3.30.460.10:FF:000015">
    <property type="entry name" value="Ribosomal silencing factor RsfS"/>
    <property type="match status" value="1"/>
</dbReference>
<dbReference type="KEGG" id="aft:BBF96_07275"/>
<dbReference type="GO" id="GO:0017148">
    <property type="term" value="P:negative regulation of translation"/>
    <property type="evidence" value="ECO:0007669"/>
    <property type="project" value="UniProtKB-UniRule"/>
</dbReference>
<dbReference type="InterPro" id="IPR043519">
    <property type="entry name" value="NT_sf"/>
</dbReference>
<evidence type="ECO:0000256" key="1">
    <source>
        <dbReference type="ARBA" id="ARBA00010574"/>
    </source>
</evidence>
<dbReference type="EMBL" id="CP016379">
    <property type="protein sequence ID" value="AZR73203.1"/>
    <property type="molecule type" value="Genomic_DNA"/>
</dbReference>
<dbReference type="GO" id="GO:0090071">
    <property type="term" value="P:negative regulation of ribosome biogenesis"/>
    <property type="evidence" value="ECO:0007669"/>
    <property type="project" value="UniProtKB-UniRule"/>
</dbReference>
<dbReference type="Gene3D" id="3.30.460.10">
    <property type="entry name" value="Beta Polymerase, domain 2"/>
    <property type="match status" value="1"/>
</dbReference>
<accession>A0A3S9SXY5</accession>
<evidence type="ECO:0000313" key="6">
    <source>
        <dbReference type="Proteomes" id="UP000267250"/>
    </source>
</evidence>
<dbReference type="GO" id="GO:0043023">
    <property type="term" value="F:ribosomal large subunit binding"/>
    <property type="evidence" value="ECO:0007669"/>
    <property type="project" value="TreeGrafter"/>
</dbReference>
<protein>
    <recommendedName>
        <fullName evidence="4">Ribosomal silencing factor RsfS</fullName>
    </recommendedName>
</protein>
<comment type="function">
    <text evidence="4">Functions as a ribosomal silencing factor. Interacts with ribosomal protein uL14 (rplN), blocking formation of intersubunit bridge B8. Prevents association of the 30S and 50S ribosomal subunits and the formation of functional ribosomes, thus repressing translation.</text>
</comment>
<reference evidence="5 6" key="1">
    <citation type="submission" date="2016-07" db="EMBL/GenBank/DDBJ databases">
        <title>Genome and transcriptome analysis of iron-reducing fermentative bacteria Anoxybacter fermentans.</title>
        <authorList>
            <person name="Zeng X."/>
            <person name="Shao Z."/>
        </authorList>
    </citation>
    <scope>NUCLEOTIDE SEQUENCE [LARGE SCALE GENOMIC DNA]</scope>
    <source>
        <strain evidence="5 6">DY22613</strain>
    </source>
</reference>
<dbReference type="InterPro" id="IPR004394">
    <property type="entry name" value="Iojap/RsfS/C7orf30"/>
</dbReference>
<dbReference type="NCBIfam" id="TIGR00090">
    <property type="entry name" value="rsfS_iojap_ybeB"/>
    <property type="match status" value="1"/>
</dbReference>
<comment type="subcellular location">
    <subcellularLocation>
        <location evidence="4">Cytoplasm</location>
    </subcellularLocation>
</comment>